<organism evidence="2 3">
    <name type="scientific">Cohnella yongneupensis</name>
    <dbReference type="NCBI Taxonomy" id="425006"/>
    <lineage>
        <taxon>Bacteria</taxon>
        <taxon>Bacillati</taxon>
        <taxon>Bacillota</taxon>
        <taxon>Bacilli</taxon>
        <taxon>Bacillales</taxon>
        <taxon>Paenibacillaceae</taxon>
        <taxon>Cohnella</taxon>
    </lineage>
</organism>
<comment type="caution">
    <text evidence="2">The sequence shown here is derived from an EMBL/GenBank/DDBJ whole genome shotgun (WGS) entry which is preliminary data.</text>
</comment>
<accession>A0ABW0QZH3</accession>
<sequence>MEKNQRFGKASKALFVVSLVLGFLMLLLSALAIILAAFKTNEPADDSLELSTTEVKPSTDSKKQRLIEATGSSKPPKKE</sequence>
<evidence type="ECO:0000313" key="3">
    <source>
        <dbReference type="Proteomes" id="UP001596108"/>
    </source>
</evidence>
<gene>
    <name evidence="2" type="ORF">ACFPQ4_13255</name>
</gene>
<proteinExistence type="predicted"/>
<dbReference type="RefSeq" id="WP_378112342.1">
    <property type="nucleotide sequence ID" value="NZ_JBHSNC010000041.1"/>
</dbReference>
<dbReference type="Proteomes" id="UP001596108">
    <property type="component" value="Unassembled WGS sequence"/>
</dbReference>
<reference evidence="3" key="1">
    <citation type="journal article" date="2019" name="Int. J. Syst. Evol. Microbiol.">
        <title>The Global Catalogue of Microorganisms (GCM) 10K type strain sequencing project: providing services to taxonomists for standard genome sequencing and annotation.</title>
        <authorList>
            <consortium name="The Broad Institute Genomics Platform"/>
            <consortium name="The Broad Institute Genome Sequencing Center for Infectious Disease"/>
            <person name="Wu L."/>
            <person name="Ma J."/>
        </authorList>
    </citation>
    <scope>NUCLEOTIDE SEQUENCE [LARGE SCALE GENOMIC DNA]</scope>
    <source>
        <strain evidence="3">CGMCC 1.18578</strain>
    </source>
</reference>
<evidence type="ECO:0000256" key="1">
    <source>
        <dbReference type="SAM" id="MobiDB-lite"/>
    </source>
</evidence>
<dbReference type="EMBL" id="JBHSNC010000041">
    <property type="protein sequence ID" value="MFC5530399.1"/>
    <property type="molecule type" value="Genomic_DNA"/>
</dbReference>
<evidence type="ECO:0000313" key="2">
    <source>
        <dbReference type="EMBL" id="MFC5530399.1"/>
    </source>
</evidence>
<name>A0ABW0QZH3_9BACL</name>
<feature type="compositionally biased region" description="Basic and acidic residues" evidence="1">
    <location>
        <begin position="57"/>
        <end position="66"/>
    </location>
</feature>
<keyword evidence="3" id="KW-1185">Reference proteome</keyword>
<feature type="region of interest" description="Disordered" evidence="1">
    <location>
        <begin position="45"/>
        <end position="79"/>
    </location>
</feature>
<protein>
    <submittedName>
        <fullName evidence="2">Uncharacterized protein</fullName>
    </submittedName>
</protein>